<dbReference type="EMBL" id="LJIJ01000250">
    <property type="protein sequence ID" value="ODM99875.1"/>
    <property type="molecule type" value="Genomic_DNA"/>
</dbReference>
<dbReference type="AlphaFoldDB" id="A0A1D2N4L5"/>
<evidence type="ECO:0000313" key="2">
    <source>
        <dbReference type="EMBL" id="ODM99875.1"/>
    </source>
</evidence>
<dbReference type="Gene3D" id="2.60.40.10">
    <property type="entry name" value="Immunoglobulins"/>
    <property type="match status" value="1"/>
</dbReference>
<evidence type="ECO:0000259" key="1">
    <source>
        <dbReference type="Pfam" id="PF07679"/>
    </source>
</evidence>
<dbReference type="InterPro" id="IPR013783">
    <property type="entry name" value="Ig-like_fold"/>
</dbReference>
<comment type="caution">
    <text evidence="2">The sequence shown here is derived from an EMBL/GenBank/DDBJ whole genome shotgun (WGS) entry which is preliminary data.</text>
</comment>
<name>A0A1D2N4L5_ORCCI</name>
<dbReference type="OrthoDB" id="10012075at2759"/>
<accession>A0A1D2N4L5</accession>
<dbReference type="InterPro" id="IPR036179">
    <property type="entry name" value="Ig-like_dom_sf"/>
</dbReference>
<evidence type="ECO:0000313" key="3">
    <source>
        <dbReference type="Proteomes" id="UP000094527"/>
    </source>
</evidence>
<feature type="domain" description="Immunoglobulin I-set" evidence="1">
    <location>
        <begin position="42"/>
        <end position="73"/>
    </location>
</feature>
<organism evidence="2 3">
    <name type="scientific">Orchesella cincta</name>
    <name type="common">Springtail</name>
    <name type="synonym">Podura cincta</name>
    <dbReference type="NCBI Taxonomy" id="48709"/>
    <lineage>
        <taxon>Eukaryota</taxon>
        <taxon>Metazoa</taxon>
        <taxon>Ecdysozoa</taxon>
        <taxon>Arthropoda</taxon>
        <taxon>Hexapoda</taxon>
        <taxon>Collembola</taxon>
        <taxon>Entomobryomorpha</taxon>
        <taxon>Entomobryoidea</taxon>
        <taxon>Orchesellidae</taxon>
        <taxon>Orchesellinae</taxon>
        <taxon>Orchesella</taxon>
    </lineage>
</organism>
<reference evidence="2 3" key="1">
    <citation type="journal article" date="2016" name="Genome Biol. Evol.">
        <title>Gene Family Evolution Reflects Adaptation to Soil Environmental Stressors in the Genome of the Collembolan Orchesella cincta.</title>
        <authorList>
            <person name="Faddeeva-Vakhrusheva A."/>
            <person name="Derks M.F."/>
            <person name="Anvar S.Y."/>
            <person name="Agamennone V."/>
            <person name="Suring W."/>
            <person name="Smit S."/>
            <person name="van Straalen N.M."/>
            <person name="Roelofs D."/>
        </authorList>
    </citation>
    <scope>NUCLEOTIDE SEQUENCE [LARGE SCALE GENOMIC DNA]</scope>
    <source>
        <tissue evidence="2">Mixed pool</tissue>
    </source>
</reference>
<dbReference type="Proteomes" id="UP000094527">
    <property type="component" value="Unassembled WGS sequence"/>
</dbReference>
<gene>
    <name evidence="2" type="ORF">Ocin01_06804</name>
</gene>
<sequence length="81" mass="8974">MCDDGEKKSNNYLLLSSFVYRNGDLIDVTDPDSYEGGTTRDPALLVKNVTREDLGTYSCVVQNEIGTEESDVKAHINVLCK</sequence>
<dbReference type="STRING" id="48709.A0A1D2N4L5"/>
<keyword evidence="3" id="KW-1185">Reference proteome</keyword>
<dbReference type="InterPro" id="IPR013098">
    <property type="entry name" value="Ig_I-set"/>
</dbReference>
<proteinExistence type="predicted"/>
<protein>
    <submittedName>
        <fullName evidence="2">HEPACAM family member 2</fullName>
    </submittedName>
</protein>
<dbReference type="SUPFAM" id="SSF48726">
    <property type="entry name" value="Immunoglobulin"/>
    <property type="match status" value="1"/>
</dbReference>
<dbReference type="Pfam" id="PF07679">
    <property type="entry name" value="I-set"/>
    <property type="match status" value="1"/>
</dbReference>